<evidence type="ECO:0000256" key="1">
    <source>
        <dbReference type="SAM" id="MobiDB-lite"/>
    </source>
</evidence>
<protein>
    <submittedName>
        <fullName evidence="2">Uncharacterized protein</fullName>
    </submittedName>
</protein>
<reference evidence="2" key="1">
    <citation type="submission" date="2023-05" db="EMBL/GenBank/DDBJ databases">
        <authorList>
            <person name="Stuckert A."/>
        </authorList>
    </citation>
    <scope>NUCLEOTIDE SEQUENCE</scope>
</reference>
<evidence type="ECO:0000313" key="3">
    <source>
        <dbReference type="Proteomes" id="UP001162483"/>
    </source>
</evidence>
<feature type="region of interest" description="Disordered" evidence="1">
    <location>
        <begin position="45"/>
        <end position="65"/>
    </location>
</feature>
<name>A0ABN9EKY8_9NEOB</name>
<organism evidence="2 3">
    <name type="scientific">Staurois parvus</name>
    <dbReference type="NCBI Taxonomy" id="386267"/>
    <lineage>
        <taxon>Eukaryota</taxon>
        <taxon>Metazoa</taxon>
        <taxon>Chordata</taxon>
        <taxon>Craniata</taxon>
        <taxon>Vertebrata</taxon>
        <taxon>Euteleostomi</taxon>
        <taxon>Amphibia</taxon>
        <taxon>Batrachia</taxon>
        <taxon>Anura</taxon>
        <taxon>Neobatrachia</taxon>
        <taxon>Ranoidea</taxon>
        <taxon>Ranidae</taxon>
        <taxon>Staurois</taxon>
    </lineage>
</organism>
<dbReference type="EMBL" id="CATNWA010015640">
    <property type="protein sequence ID" value="CAI9585388.1"/>
    <property type="molecule type" value="Genomic_DNA"/>
</dbReference>
<gene>
    <name evidence="2" type="ORF">SPARVUS_LOCUS10167229</name>
</gene>
<dbReference type="Proteomes" id="UP001162483">
    <property type="component" value="Unassembled WGS sequence"/>
</dbReference>
<accession>A0ABN9EKY8</accession>
<proteinExistence type="predicted"/>
<keyword evidence="3" id="KW-1185">Reference proteome</keyword>
<comment type="caution">
    <text evidence="2">The sequence shown here is derived from an EMBL/GenBank/DDBJ whole genome shotgun (WGS) entry which is preliminary data.</text>
</comment>
<sequence length="65" mass="7262">MRVIMRLYHLSNLGMGWVRLIFPVTSSPSSELSVRVPLLSIGSYSEPDSVRESSPSLSPDMLRIL</sequence>
<evidence type="ECO:0000313" key="2">
    <source>
        <dbReference type="EMBL" id="CAI9585388.1"/>
    </source>
</evidence>